<feature type="domain" description="ABC transporter" evidence="4">
    <location>
        <begin position="24"/>
        <end position="262"/>
    </location>
</feature>
<evidence type="ECO:0000256" key="3">
    <source>
        <dbReference type="ARBA" id="ARBA00022840"/>
    </source>
</evidence>
<dbReference type="InterPro" id="IPR050093">
    <property type="entry name" value="ABC_SmlMolc_Importer"/>
</dbReference>
<dbReference type="Gene3D" id="3.40.50.300">
    <property type="entry name" value="P-loop containing nucleotide triphosphate hydrolases"/>
    <property type="match status" value="1"/>
</dbReference>
<evidence type="ECO:0000256" key="2">
    <source>
        <dbReference type="ARBA" id="ARBA00022741"/>
    </source>
</evidence>
<evidence type="ECO:0000259" key="4">
    <source>
        <dbReference type="PROSITE" id="PS50893"/>
    </source>
</evidence>
<dbReference type="Proteomes" id="UP000639973">
    <property type="component" value="Unassembled WGS sequence"/>
</dbReference>
<dbReference type="InterPro" id="IPR008995">
    <property type="entry name" value="Mo/tungstate-bd_C_term_dom"/>
</dbReference>
<organism evidence="5 6">
    <name type="scientific">Deinococcus aerolatus</name>
    <dbReference type="NCBI Taxonomy" id="522487"/>
    <lineage>
        <taxon>Bacteria</taxon>
        <taxon>Thermotogati</taxon>
        <taxon>Deinococcota</taxon>
        <taxon>Deinococci</taxon>
        <taxon>Deinococcales</taxon>
        <taxon>Deinococcaceae</taxon>
        <taxon>Deinococcus</taxon>
    </lineage>
</organism>
<dbReference type="PROSITE" id="PS50893">
    <property type="entry name" value="ABC_TRANSPORTER_2"/>
    <property type="match status" value="1"/>
</dbReference>
<dbReference type="InterPro" id="IPR027417">
    <property type="entry name" value="P-loop_NTPase"/>
</dbReference>
<comment type="caution">
    <text evidence="5">The sequence shown here is derived from an EMBL/GenBank/DDBJ whole genome shotgun (WGS) entry which is preliminary data.</text>
</comment>
<dbReference type="PROSITE" id="PS00211">
    <property type="entry name" value="ABC_TRANSPORTER_1"/>
    <property type="match status" value="1"/>
</dbReference>
<evidence type="ECO:0000313" key="6">
    <source>
        <dbReference type="Proteomes" id="UP000639973"/>
    </source>
</evidence>
<name>A0ABQ2G5U9_9DEIO</name>
<protein>
    <submittedName>
        <fullName evidence="5">Iron ABC transporter ATP-binding protein</fullName>
    </submittedName>
</protein>
<dbReference type="PANTHER" id="PTHR42781">
    <property type="entry name" value="SPERMIDINE/PUTRESCINE IMPORT ATP-BINDING PROTEIN POTA"/>
    <property type="match status" value="1"/>
</dbReference>
<dbReference type="InterPro" id="IPR003593">
    <property type="entry name" value="AAA+_ATPase"/>
</dbReference>
<dbReference type="Pfam" id="PF00005">
    <property type="entry name" value="ABC_tran"/>
    <property type="match status" value="1"/>
</dbReference>
<evidence type="ECO:0000256" key="1">
    <source>
        <dbReference type="ARBA" id="ARBA00022448"/>
    </source>
</evidence>
<keyword evidence="2" id="KW-0547">Nucleotide-binding</keyword>
<dbReference type="InterPro" id="IPR017871">
    <property type="entry name" value="ABC_transporter-like_CS"/>
</dbReference>
<dbReference type="InterPro" id="IPR003439">
    <property type="entry name" value="ABC_transporter-like_ATP-bd"/>
</dbReference>
<accession>A0ABQ2G5U9</accession>
<sequence length="367" mass="39383">MTVMDRQAPGAGPVDQALTAPPALELRGLVKYFHPHGRPATNMPPAVNGLGLQVAPGELLTLLGPSGCGKTTTLRLIAGLEEPDGGAVWIDGRDMTNPPQPPERRGVGLVFQDYALFPHLSVLGNVLFGLSRLPRAERLPRARETLSLVGLTVFESRMPHQLSGGQQQRVALARALAPRPRLLLLDEPFSNLDAQLRHATRQEVRAILRRSGVAAILVTHDQEEALAFSDRIALMRAGQIEQIGTPQEVYAHPRTAFVASFLGRSNLLSGTAHAGVARTVLGNIELEGAAVPDGPVMVSVRPEQLAFAEAGAGTEAVVLAREFKGHAVTYTLALGQQEVQLHDTGQPLRAEGERVWVRATRAGRAVR</sequence>
<dbReference type="Pfam" id="PF08402">
    <property type="entry name" value="TOBE_2"/>
    <property type="match status" value="1"/>
</dbReference>
<keyword evidence="1" id="KW-0813">Transport</keyword>
<dbReference type="SMART" id="SM00382">
    <property type="entry name" value="AAA"/>
    <property type="match status" value="1"/>
</dbReference>
<proteinExistence type="predicted"/>
<dbReference type="Gene3D" id="2.40.50.100">
    <property type="match status" value="1"/>
</dbReference>
<dbReference type="SUPFAM" id="SSF52540">
    <property type="entry name" value="P-loop containing nucleoside triphosphate hydrolases"/>
    <property type="match status" value="1"/>
</dbReference>
<gene>
    <name evidence="5" type="ORF">GCM10010840_12710</name>
</gene>
<evidence type="ECO:0000313" key="5">
    <source>
        <dbReference type="EMBL" id="GGL76040.1"/>
    </source>
</evidence>
<dbReference type="GO" id="GO:0005524">
    <property type="term" value="F:ATP binding"/>
    <property type="evidence" value="ECO:0007669"/>
    <property type="project" value="UniProtKB-KW"/>
</dbReference>
<reference evidence="6" key="1">
    <citation type="journal article" date="2019" name="Int. J. Syst. Evol. Microbiol.">
        <title>The Global Catalogue of Microorganisms (GCM) 10K type strain sequencing project: providing services to taxonomists for standard genome sequencing and annotation.</title>
        <authorList>
            <consortium name="The Broad Institute Genomics Platform"/>
            <consortium name="The Broad Institute Genome Sequencing Center for Infectious Disease"/>
            <person name="Wu L."/>
            <person name="Ma J."/>
        </authorList>
    </citation>
    <scope>NUCLEOTIDE SEQUENCE [LARGE SCALE GENOMIC DNA]</scope>
    <source>
        <strain evidence="6">JCM 15442</strain>
    </source>
</reference>
<keyword evidence="3 5" id="KW-0067">ATP-binding</keyword>
<dbReference type="SUPFAM" id="SSF50331">
    <property type="entry name" value="MOP-like"/>
    <property type="match status" value="1"/>
</dbReference>
<dbReference type="PANTHER" id="PTHR42781:SF4">
    <property type="entry name" value="SPERMIDINE_PUTRESCINE IMPORT ATP-BINDING PROTEIN POTA"/>
    <property type="match status" value="1"/>
</dbReference>
<dbReference type="EMBL" id="BMOL01000004">
    <property type="protein sequence ID" value="GGL76040.1"/>
    <property type="molecule type" value="Genomic_DNA"/>
</dbReference>
<dbReference type="InterPro" id="IPR013611">
    <property type="entry name" value="Transp-assoc_OB_typ2"/>
</dbReference>
<keyword evidence="6" id="KW-1185">Reference proteome</keyword>